<reference evidence="1 2" key="1">
    <citation type="submission" date="2019-03" db="EMBL/GenBank/DDBJ databases">
        <title>Single cell metagenomics reveals metabolic interactions within the superorganism composed of flagellate Streblomastix strix and complex community of Bacteroidetes bacteria on its surface.</title>
        <authorList>
            <person name="Treitli S.C."/>
            <person name="Kolisko M."/>
            <person name="Husnik F."/>
            <person name="Keeling P."/>
            <person name="Hampl V."/>
        </authorList>
    </citation>
    <scope>NUCLEOTIDE SEQUENCE [LARGE SCALE GENOMIC DNA]</scope>
    <source>
        <strain evidence="1">ST1C</strain>
    </source>
</reference>
<proteinExistence type="predicted"/>
<protein>
    <submittedName>
        <fullName evidence="1">Uncharacterized protein</fullName>
    </submittedName>
</protein>
<accession>A0A5J4V0J2</accession>
<dbReference type="EMBL" id="SNRW01010670">
    <property type="protein sequence ID" value="KAA6376239.1"/>
    <property type="molecule type" value="Genomic_DNA"/>
</dbReference>
<sequence>MSRFRDNLILRFEFDREKGTPFLLVDNIQEELYISGIKRKARFIKLSAPTSGHVANEIEVKQRRRKNSNSIKLLIS</sequence>
<evidence type="ECO:0000313" key="1">
    <source>
        <dbReference type="EMBL" id="KAA6376239.1"/>
    </source>
</evidence>
<dbReference type="AlphaFoldDB" id="A0A5J4V0J2"/>
<organism evidence="1 2">
    <name type="scientific">Streblomastix strix</name>
    <dbReference type="NCBI Taxonomy" id="222440"/>
    <lineage>
        <taxon>Eukaryota</taxon>
        <taxon>Metamonada</taxon>
        <taxon>Preaxostyla</taxon>
        <taxon>Oxymonadida</taxon>
        <taxon>Streblomastigidae</taxon>
        <taxon>Streblomastix</taxon>
    </lineage>
</organism>
<gene>
    <name evidence="1" type="ORF">EZS28_028235</name>
</gene>
<dbReference type="Proteomes" id="UP000324800">
    <property type="component" value="Unassembled WGS sequence"/>
</dbReference>
<name>A0A5J4V0J2_9EUKA</name>
<evidence type="ECO:0000313" key="2">
    <source>
        <dbReference type="Proteomes" id="UP000324800"/>
    </source>
</evidence>
<comment type="caution">
    <text evidence="1">The sequence shown here is derived from an EMBL/GenBank/DDBJ whole genome shotgun (WGS) entry which is preliminary data.</text>
</comment>